<dbReference type="RefSeq" id="WP_190476780.1">
    <property type="nucleotide sequence ID" value="NZ_JACOFT010000001.1"/>
</dbReference>
<organism evidence="1 2">
    <name type="scientific">Undibacterium aquatile</name>
    <dbReference type="NCBI Taxonomy" id="1537398"/>
    <lineage>
        <taxon>Bacteria</taxon>
        <taxon>Pseudomonadati</taxon>
        <taxon>Pseudomonadota</taxon>
        <taxon>Betaproteobacteria</taxon>
        <taxon>Burkholderiales</taxon>
        <taxon>Oxalobacteraceae</taxon>
        <taxon>Undibacterium</taxon>
    </lineage>
</organism>
<comment type="caution">
    <text evidence="1">The sequence shown here is derived from an EMBL/GenBank/DDBJ whole genome shotgun (WGS) entry which is preliminary data.</text>
</comment>
<name>A0ABR6XBG1_9BURK</name>
<evidence type="ECO:0000313" key="2">
    <source>
        <dbReference type="Proteomes" id="UP000637632"/>
    </source>
</evidence>
<dbReference type="Proteomes" id="UP000637632">
    <property type="component" value="Unassembled WGS sequence"/>
</dbReference>
<proteinExistence type="predicted"/>
<sequence>MTSSYRPDMVLLAANFKLGLAQSRPSGVMAPSRTIRTAFVATPYRDNFAQVPQVSKKRAA</sequence>
<dbReference type="EMBL" id="JACOFT010000001">
    <property type="protein sequence ID" value="MBC3810058.1"/>
    <property type="molecule type" value="Genomic_DNA"/>
</dbReference>
<evidence type="ECO:0000313" key="1">
    <source>
        <dbReference type="EMBL" id="MBC3810058.1"/>
    </source>
</evidence>
<keyword evidence="2" id="KW-1185">Reference proteome</keyword>
<reference evidence="1 2" key="1">
    <citation type="submission" date="2020-08" db="EMBL/GenBank/DDBJ databases">
        <title>Novel species isolated from subtropical streams in China.</title>
        <authorList>
            <person name="Lu H."/>
        </authorList>
    </citation>
    <scope>NUCLEOTIDE SEQUENCE [LARGE SCALE GENOMIC DNA]</scope>
    <source>
        <strain evidence="1 2">CCTCC AB 2015119</strain>
    </source>
</reference>
<gene>
    <name evidence="1" type="ORF">H8K26_01275</name>
</gene>
<protein>
    <submittedName>
        <fullName evidence="1">Uncharacterized protein</fullName>
    </submittedName>
</protein>
<accession>A0ABR6XBG1</accession>